<feature type="compositionally biased region" description="Basic and acidic residues" evidence="2">
    <location>
        <begin position="779"/>
        <end position="798"/>
    </location>
</feature>
<dbReference type="EMBL" id="JARQZJ010000103">
    <property type="protein sequence ID" value="KAK9886977.1"/>
    <property type="molecule type" value="Genomic_DNA"/>
</dbReference>
<dbReference type="Proteomes" id="UP001431783">
    <property type="component" value="Unassembled WGS sequence"/>
</dbReference>
<evidence type="ECO:0000256" key="2">
    <source>
        <dbReference type="SAM" id="MobiDB-lite"/>
    </source>
</evidence>
<keyword evidence="5" id="KW-1185">Reference proteome</keyword>
<feature type="region of interest" description="Disordered" evidence="2">
    <location>
        <begin position="278"/>
        <end position="298"/>
    </location>
</feature>
<feature type="compositionally biased region" description="Polar residues" evidence="2">
    <location>
        <begin position="745"/>
        <end position="760"/>
    </location>
</feature>
<sequence>METSSPVMIMTLPQVIDAALGGPQLGIVSYVLLNNILQVLCQQLHLEDLQLQYHGTIAEQLKRLWDPQLKTEVPSVGRREKKKSSEGSSSESGSDDKTVALPASHTEKHATMTVVVPQSTIDNMMKDIHHLKGEVAELRALPSNNDIFNAVKNKNGQPTPIGDMYQMLTITKRVDATEQAITKVATFVEDLTKYIQGDNQAFREVHESYDFQRATPQYAERRMHREDSFDDYFTISPTDDTEWDPTTTDRGTPYSVGGESAESFHGGSIQAADALATGVPSEGEPGASASVTGGAAPGGPATGGPAIKIPPGSIDISLASKLFDQSGSKRTGEEGLAQEALVEQKLLQRKLFAIPKSKMNEVEICDMPARDAFKLLQTEMKNLKRTTDELAQNALRSHSDVGGARAQQRQYKILAELEKKIGKCVAQINGMDNSFAVSYSGITNRLADLEESMKLVYDKAINEVQRVDFEEQLSQTVYSLNEKVRGLEAGMNKLTDSIEQAVEEAENDQTKIISLLDDLETLKSEKIGRKEFGEALAEKVDLCMVNRKVSHDQFNATCDDLSKGIEEALEKLMEQEELWHVALKEIQDEISGKLCRADLQPLENFVSGKLKILQQKMKTLAKLKKDQEAAATKRKFLRDVQCISCDKDVVMRTNLDPSVHLPGPPVMPAHKNIAPYLAYELDQLRKQQHQSQFGKNMHHFEAAMQENKGGINRYCGGQHTITTPQQRVSRTGNFLDQWGPKATQADDNGSNSKLGNNTSDTQKKSMRMPLTVRSAIKSVRPEKDKEWRSSASEGRRSP</sequence>
<evidence type="ECO:0000313" key="4">
    <source>
        <dbReference type="EMBL" id="KAK9886977.1"/>
    </source>
</evidence>
<dbReference type="Pfam" id="PF16043">
    <property type="entry name" value="DUF4795"/>
    <property type="match status" value="1"/>
</dbReference>
<dbReference type="AlphaFoldDB" id="A0AAW1UU44"/>
<feature type="coiled-coil region" evidence="1">
    <location>
        <begin position="484"/>
        <end position="511"/>
    </location>
</feature>
<proteinExistence type="predicted"/>
<feature type="region of interest" description="Disordered" evidence="2">
    <location>
        <begin position="735"/>
        <end position="798"/>
    </location>
</feature>
<reference evidence="4 5" key="1">
    <citation type="submission" date="2023-03" db="EMBL/GenBank/DDBJ databases">
        <title>Genome insight into feeding habits of ladybird beetles.</title>
        <authorList>
            <person name="Li H.-S."/>
            <person name="Huang Y.-H."/>
            <person name="Pang H."/>
        </authorList>
    </citation>
    <scope>NUCLEOTIDE SEQUENCE [LARGE SCALE GENOMIC DNA]</scope>
    <source>
        <strain evidence="4">SYSU_2023b</strain>
        <tissue evidence="4">Whole body</tissue>
    </source>
</reference>
<feature type="compositionally biased region" description="Low complexity" evidence="2">
    <location>
        <begin position="285"/>
        <end position="294"/>
    </location>
</feature>
<dbReference type="PANTHER" id="PTHR47080">
    <property type="entry name" value="CHROMOSOME 16 OPEN READING FRAME 96"/>
    <property type="match status" value="1"/>
</dbReference>
<gene>
    <name evidence="4" type="ORF">WA026_019234</name>
</gene>
<evidence type="ECO:0000259" key="3">
    <source>
        <dbReference type="Pfam" id="PF16043"/>
    </source>
</evidence>
<dbReference type="InterPro" id="IPR032013">
    <property type="entry name" value="DUF4795"/>
</dbReference>
<feature type="region of interest" description="Disordered" evidence="2">
    <location>
        <begin position="72"/>
        <end position="104"/>
    </location>
</feature>
<feature type="domain" description="DUF4795" evidence="3">
    <location>
        <begin position="474"/>
        <end position="676"/>
    </location>
</feature>
<organism evidence="4 5">
    <name type="scientific">Henosepilachna vigintioctopunctata</name>
    <dbReference type="NCBI Taxonomy" id="420089"/>
    <lineage>
        <taxon>Eukaryota</taxon>
        <taxon>Metazoa</taxon>
        <taxon>Ecdysozoa</taxon>
        <taxon>Arthropoda</taxon>
        <taxon>Hexapoda</taxon>
        <taxon>Insecta</taxon>
        <taxon>Pterygota</taxon>
        <taxon>Neoptera</taxon>
        <taxon>Endopterygota</taxon>
        <taxon>Coleoptera</taxon>
        <taxon>Polyphaga</taxon>
        <taxon>Cucujiformia</taxon>
        <taxon>Coccinelloidea</taxon>
        <taxon>Coccinellidae</taxon>
        <taxon>Epilachninae</taxon>
        <taxon>Epilachnini</taxon>
        <taxon>Henosepilachna</taxon>
    </lineage>
</organism>
<comment type="caution">
    <text evidence="4">The sequence shown here is derived from an EMBL/GenBank/DDBJ whole genome shotgun (WGS) entry which is preliminary data.</text>
</comment>
<dbReference type="PANTHER" id="PTHR47080:SF1">
    <property type="entry name" value="CHROMOSOME 16 OPEN READING FRAME 96"/>
    <property type="match status" value="1"/>
</dbReference>
<evidence type="ECO:0000256" key="1">
    <source>
        <dbReference type="SAM" id="Coils"/>
    </source>
</evidence>
<accession>A0AAW1UU44</accession>
<keyword evidence="1" id="KW-0175">Coiled coil</keyword>
<feature type="region of interest" description="Disordered" evidence="2">
    <location>
        <begin position="232"/>
        <end position="260"/>
    </location>
</feature>
<name>A0AAW1UU44_9CUCU</name>
<protein>
    <recommendedName>
        <fullName evidence="3">DUF4795 domain-containing protein</fullName>
    </recommendedName>
</protein>
<evidence type="ECO:0000313" key="5">
    <source>
        <dbReference type="Proteomes" id="UP001431783"/>
    </source>
</evidence>